<dbReference type="EMBL" id="JAOQJX010000003">
    <property type="protein sequence ID" value="MCU6746603.1"/>
    <property type="molecule type" value="Genomic_DNA"/>
</dbReference>
<proteinExistence type="predicted"/>
<evidence type="ECO:0000313" key="2">
    <source>
        <dbReference type="EMBL" id="MCU6746603.1"/>
    </source>
</evidence>
<feature type="region of interest" description="Disordered" evidence="1">
    <location>
        <begin position="221"/>
        <end position="248"/>
    </location>
</feature>
<accession>A0ABT2T8L8</accession>
<reference evidence="2 3" key="1">
    <citation type="journal article" date="2021" name="ISME Commun">
        <title>Automated analysis of genomic sequences facilitates high-throughput and comprehensive description of bacteria.</title>
        <authorList>
            <person name="Hitch T.C.A."/>
        </authorList>
    </citation>
    <scope>NUCLEOTIDE SEQUENCE [LARGE SCALE GENOMIC DNA]</scope>
    <source>
        <strain evidence="2 3">H2_18</strain>
    </source>
</reference>
<keyword evidence="3" id="KW-1185">Reference proteome</keyword>
<evidence type="ECO:0000313" key="3">
    <source>
        <dbReference type="Proteomes" id="UP001652394"/>
    </source>
</evidence>
<dbReference type="Proteomes" id="UP001652394">
    <property type="component" value="Unassembled WGS sequence"/>
</dbReference>
<dbReference type="RefSeq" id="WP_059069659.1">
    <property type="nucleotide sequence ID" value="NZ_JAOQJX010000003.1"/>
</dbReference>
<protein>
    <submittedName>
        <fullName evidence="2">Uncharacterized protein</fullName>
    </submittedName>
</protein>
<organism evidence="2 3">
    <name type="scientific">Faecalicatena acetigenes</name>
    <dbReference type="NCBI Taxonomy" id="2981790"/>
    <lineage>
        <taxon>Bacteria</taxon>
        <taxon>Bacillati</taxon>
        <taxon>Bacillota</taxon>
        <taxon>Clostridia</taxon>
        <taxon>Lachnospirales</taxon>
        <taxon>Lachnospiraceae</taxon>
        <taxon>Faecalicatena</taxon>
    </lineage>
</organism>
<gene>
    <name evidence="2" type="ORF">OCV51_02840</name>
</gene>
<sequence>MTEAKKIIKSGQEQAVASWMNYLNQVRLDRLMEVLRKEELNLNEAMSTISETLKIISRDIVNNGKGRGGQYGMHGFIAEVAECGIGNAREQIEEKAPIYEWINDNGPEDLRRGATLIQQKFVNGGGHLSLQAIRMHLNAYPNFLDNGGVYQIPEDHYEKIKWLLSISEKEANKMPTLTGDFSLKQWREVHDFFENGDISLDKVEPSKLKYSEVQRSTYEQTFSKEKDNLRKRNQERKEQAYNKSKPTLSEGAKATAAAAAIEGAMALCLGIAEIRKSGKKFNTFDEDDWKKIAATTGKGTLKGGMRGASIYTLTNFTATPAAVASAMVTATFGIAEQAYQLKQGSVDEQRFIENSEMLCLDASVSALSSLAGQVLIPVPVLGAVIGNTIGTMMYQIAKDNLSSREQKIFEEYVDAVRQLDVSLQDQYQKFVDEIGKDTKFFMELLDRAFVLDIPVAFEGSIDLAKSCGVPVDEILDSKEKIASYFMD</sequence>
<name>A0ABT2T8L8_9FIRM</name>
<comment type="caution">
    <text evidence="2">The sequence shown here is derived from an EMBL/GenBank/DDBJ whole genome shotgun (WGS) entry which is preliminary data.</text>
</comment>
<feature type="compositionally biased region" description="Basic and acidic residues" evidence="1">
    <location>
        <begin position="222"/>
        <end position="240"/>
    </location>
</feature>
<evidence type="ECO:0000256" key="1">
    <source>
        <dbReference type="SAM" id="MobiDB-lite"/>
    </source>
</evidence>